<dbReference type="AlphaFoldDB" id="A0A645AZ51"/>
<organism evidence="1">
    <name type="scientific">bioreactor metagenome</name>
    <dbReference type="NCBI Taxonomy" id="1076179"/>
    <lineage>
        <taxon>unclassified sequences</taxon>
        <taxon>metagenomes</taxon>
        <taxon>ecological metagenomes</taxon>
    </lineage>
</organism>
<protein>
    <submittedName>
        <fullName evidence="1">Uncharacterized protein</fullName>
    </submittedName>
</protein>
<comment type="caution">
    <text evidence="1">The sequence shown here is derived from an EMBL/GenBank/DDBJ whole genome shotgun (WGS) entry which is preliminary data.</text>
</comment>
<proteinExistence type="predicted"/>
<name>A0A645AZ51_9ZZZZ</name>
<accession>A0A645AZ51</accession>
<reference evidence="1" key="1">
    <citation type="submission" date="2019-08" db="EMBL/GenBank/DDBJ databases">
        <authorList>
            <person name="Kucharzyk K."/>
            <person name="Murdoch R.W."/>
            <person name="Higgins S."/>
            <person name="Loffler F."/>
        </authorList>
    </citation>
    <scope>NUCLEOTIDE SEQUENCE</scope>
</reference>
<gene>
    <name evidence="1" type="ORF">SDC9_105278</name>
</gene>
<sequence>MVTDGNKLLGRGLELCPFYRSVGTGASLNIPKGDVIDSMRCLQSDRELCTKELVVFMPVNLGLEINDGFILMNDNLLCKGGNFSDLPLSNIVLHWNGNRLQMVHAILLNIPGIPTEGHIFTEHQRIPATFGYKFSSRKADRRNSSVVR</sequence>
<evidence type="ECO:0000313" key="1">
    <source>
        <dbReference type="EMBL" id="MPM58447.1"/>
    </source>
</evidence>
<dbReference type="EMBL" id="VSSQ01016765">
    <property type="protein sequence ID" value="MPM58447.1"/>
    <property type="molecule type" value="Genomic_DNA"/>
</dbReference>